<keyword evidence="2" id="KW-1185">Reference proteome</keyword>
<dbReference type="HOGENOM" id="CLU_3189888_0_0_9"/>
<dbReference type="EMBL" id="AP006840">
    <property type="protein sequence ID" value="BAD39101.1"/>
    <property type="molecule type" value="Genomic_DNA"/>
</dbReference>
<accession>Q67T92</accession>
<dbReference type="eggNOG" id="COG0316">
    <property type="taxonomic scope" value="Bacteria"/>
</dbReference>
<evidence type="ECO:0000313" key="1">
    <source>
        <dbReference type="EMBL" id="BAD39101.1"/>
    </source>
</evidence>
<proteinExistence type="predicted"/>
<dbReference type="RefSeq" id="WP_011194251.1">
    <property type="nucleotide sequence ID" value="NC_006177.1"/>
</dbReference>
<sequence length="46" mass="5236">MTIVEGDARVYLEQQVAKWFQGAELGFEQDPWGGEFTFKHPNMGSC</sequence>
<gene>
    <name evidence="1" type="ordered locus">STH116</name>
</gene>
<name>Q67T92_SYMTH</name>
<dbReference type="Proteomes" id="UP000000417">
    <property type="component" value="Chromosome"/>
</dbReference>
<organism evidence="1 2">
    <name type="scientific">Symbiobacterium thermophilum (strain DSM 24528 / JCM 14929 / IAM 14863 / T)</name>
    <dbReference type="NCBI Taxonomy" id="292459"/>
    <lineage>
        <taxon>Bacteria</taxon>
        <taxon>Bacillati</taxon>
        <taxon>Bacillota</taxon>
        <taxon>Clostridia</taxon>
        <taxon>Eubacteriales</taxon>
        <taxon>Symbiobacteriaceae</taxon>
        <taxon>Symbiobacterium</taxon>
    </lineage>
</organism>
<evidence type="ECO:0000313" key="2">
    <source>
        <dbReference type="Proteomes" id="UP000000417"/>
    </source>
</evidence>
<dbReference type="SUPFAM" id="SSF89360">
    <property type="entry name" value="HesB-like domain"/>
    <property type="match status" value="1"/>
</dbReference>
<reference evidence="1 2" key="1">
    <citation type="journal article" date="2004" name="Nucleic Acids Res.">
        <title>Genome sequence of Symbiobacterium thermophilum, an uncultivable bacterium that depends on microbial commensalism.</title>
        <authorList>
            <person name="Ueda K."/>
            <person name="Yamashita A."/>
            <person name="Ishikawa J."/>
            <person name="Shimada M."/>
            <person name="Watsuji T."/>
            <person name="Morimura K."/>
            <person name="Ikeda H."/>
            <person name="Hattori M."/>
            <person name="Beppu T."/>
        </authorList>
    </citation>
    <scope>NUCLEOTIDE SEQUENCE [LARGE SCALE GENOMIC DNA]</scope>
    <source>
        <strain evidence="2">T / IAM 14863</strain>
    </source>
</reference>
<dbReference type="KEGG" id="sth:STH116"/>
<dbReference type="InterPro" id="IPR035903">
    <property type="entry name" value="HesB-like_dom_sf"/>
</dbReference>
<dbReference type="AlphaFoldDB" id="Q67T92"/>
<protein>
    <submittedName>
        <fullName evidence="1">Uncharacterized protein</fullName>
    </submittedName>
</protein>